<dbReference type="Pfam" id="PF02518">
    <property type="entry name" value="HATPase_c"/>
    <property type="match status" value="1"/>
</dbReference>
<dbReference type="InterPro" id="IPR036890">
    <property type="entry name" value="HATPase_C_sf"/>
</dbReference>
<dbReference type="CDD" id="cd00130">
    <property type="entry name" value="PAS"/>
    <property type="match status" value="1"/>
</dbReference>
<dbReference type="NCBIfam" id="TIGR00229">
    <property type="entry name" value="sensory_box"/>
    <property type="match status" value="1"/>
</dbReference>
<dbReference type="SMART" id="SM00387">
    <property type="entry name" value="HATPase_c"/>
    <property type="match status" value="1"/>
</dbReference>
<dbReference type="InterPro" id="IPR003661">
    <property type="entry name" value="HisK_dim/P_dom"/>
</dbReference>
<dbReference type="SUPFAM" id="SSF55874">
    <property type="entry name" value="ATPase domain of HSP90 chaperone/DNA topoisomerase II/histidine kinase"/>
    <property type="match status" value="1"/>
</dbReference>
<evidence type="ECO:0000256" key="12">
    <source>
        <dbReference type="ARBA" id="ARBA00023012"/>
    </source>
</evidence>
<dbReference type="CDD" id="cd17546">
    <property type="entry name" value="REC_hyHK_CKI1_RcsC-like"/>
    <property type="match status" value="2"/>
</dbReference>
<evidence type="ECO:0000259" key="24">
    <source>
        <dbReference type="PROSITE" id="PS50112"/>
    </source>
</evidence>
<dbReference type="SUPFAM" id="SSF47226">
    <property type="entry name" value="Histidine-containing phosphotransfer domain, HPT domain"/>
    <property type="match status" value="1"/>
</dbReference>
<evidence type="ECO:0000256" key="6">
    <source>
        <dbReference type="ARBA" id="ARBA00022679"/>
    </source>
</evidence>
<organism evidence="28 29">
    <name type="scientific">Pacificispira spongiicola</name>
    <dbReference type="NCBI Taxonomy" id="2729598"/>
    <lineage>
        <taxon>Bacteria</taxon>
        <taxon>Pseudomonadati</taxon>
        <taxon>Pseudomonadota</taxon>
        <taxon>Alphaproteobacteria</taxon>
        <taxon>Rhodospirillales</taxon>
        <taxon>Rhodospirillaceae</taxon>
        <taxon>Pacificispira</taxon>
    </lineage>
</organism>
<dbReference type="InterPro" id="IPR036097">
    <property type="entry name" value="HisK_dim/P_sf"/>
</dbReference>
<evidence type="ECO:0000256" key="14">
    <source>
        <dbReference type="ARBA" id="ARBA00059827"/>
    </source>
</evidence>
<feature type="modified residue" description="Phosphohistidine" evidence="18">
    <location>
        <position position="1021"/>
    </location>
</feature>
<evidence type="ECO:0000256" key="11">
    <source>
        <dbReference type="ARBA" id="ARBA00022989"/>
    </source>
</evidence>
<dbReference type="InterPro" id="IPR003594">
    <property type="entry name" value="HATPase_dom"/>
</dbReference>
<evidence type="ECO:0000313" key="29">
    <source>
        <dbReference type="Proteomes" id="UP000539372"/>
    </source>
</evidence>
<dbReference type="CDD" id="cd16922">
    <property type="entry name" value="HATPase_EvgS-ArcB-TorS-like"/>
    <property type="match status" value="1"/>
</dbReference>
<dbReference type="Gene3D" id="3.40.50.2300">
    <property type="match status" value="2"/>
</dbReference>
<evidence type="ECO:0000256" key="19">
    <source>
        <dbReference type="PROSITE-ProRule" id="PRU00169"/>
    </source>
</evidence>
<comment type="subcellular location">
    <subcellularLocation>
        <location evidence="2">Cell membrane</location>
        <topology evidence="2">Multi-pass membrane protein</topology>
    </subcellularLocation>
</comment>
<feature type="transmembrane region" description="Helical" evidence="20">
    <location>
        <begin position="28"/>
        <end position="48"/>
    </location>
</feature>
<dbReference type="FunFam" id="3.30.450.20:FF:000060">
    <property type="entry name" value="Sensor protein FixL"/>
    <property type="match status" value="1"/>
</dbReference>
<evidence type="ECO:0000259" key="22">
    <source>
        <dbReference type="PROSITE" id="PS50109"/>
    </source>
</evidence>
<dbReference type="RefSeq" id="WP_169623206.1">
    <property type="nucleotide sequence ID" value="NZ_JABBNT010000001.1"/>
</dbReference>
<evidence type="ECO:0000256" key="8">
    <source>
        <dbReference type="ARBA" id="ARBA00022741"/>
    </source>
</evidence>
<feature type="domain" description="Response regulatory" evidence="23">
    <location>
        <begin position="821"/>
        <end position="937"/>
    </location>
</feature>
<dbReference type="Gene3D" id="1.20.120.160">
    <property type="entry name" value="HPT domain"/>
    <property type="match status" value="1"/>
</dbReference>
<evidence type="ECO:0000313" key="28">
    <source>
        <dbReference type="EMBL" id="NMM42886.1"/>
    </source>
</evidence>
<keyword evidence="13 20" id="KW-0472">Membrane</keyword>
<keyword evidence="7 20" id="KW-0812">Transmembrane</keyword>
<dbReference type="InterPro" id="IPR001789">
    <property type="entry name" value="Sig_transdc_resp-reg_receiver"/>
</dbReference>
<name>A0A7Y0DY00_9PROT</name>
<dbReference type="PROSITE" id="PS50894">
    <property type="entry name" value="HPT"/>
    <property type="match status" value="1"/>
</dbReference>
<dbReference type="Proteomes" id="UP000539372">
    <property type="component" value="Unassembled WGS sequence"/>
</dbReference>
<keyword evidence="10" id="KW-0067">ATP-binding</keyword>
<evidence type="ECO:0000256" key="18">
    <source>
        <dbReference type="PROSITE-ProRule" id="PRU00110"/>
    </source>
</evidence>
<dbReference type="AlphaFoldDB" id="A0A7Y0DY00"/>
<dbReference type="InterPro" id="IPR035965">
    <property type="entry name" value="PAS-like_dom_sf"/>
</dbReference>
<dbReference type="SUPFAM" id="SSF52172">
    <property type="entry name" value="CheY-like"/>
    <property type="match status" value="2"/>
</dbReference>
<feature type="domain" description="PAC" evidence="25">
    <location>
        <begin position="364"/>
        <end position="414"/>
    </location>
</feature>
<keyword evidence="4" id="KW-1003">Cell membrane</keyword>
<feature type="region of interest" description="Disordered" evidence="21">
    <location>
        <begin position="1080"/>
        <end position="1100"/>
    </location>
</feature>
<feature type="modified residue" description="4-aspartylphosphate" evidence="19">
    <location>
        <position position="725"/>
    </location>
</feature>
<dbReference type="PRINTS" id="PR00344">
    <property type="entry name" value="BCTRLSENSOR"/>
</dbReference>
<dbReference type="SMART" id="SM00448">
    <property type="entry name" value="REC"/>
    <property type="match status" value="2"/>
</dbReference>
<keyword evidence="29" id="KW-1185">Reference proteome</keyword>
<dbReference type="GO" id="GO:0000155">
    <property type="term" value="F:phosphorelay sensor kinase activity"/>
    <property type="evidence" value="ECO:0007669"/>
    <property type="project" value="InterPro"/>
</dbReference>
<dbReference type="Pfam" id="PF01627">
    <property type="entry name" value="Hpt"/>
    <property type="match status" value="1"/>
</dbReference>
<keyword evidence="5 19" id="KW-0597">Phosphoprotein</keyword>
<keyword evidence="11 20" id="KW-1133">Transmembrane helix</keyword>
<sequence>MYLSMYFDGFVEIPGDLIPLLGFYSPELVVLSVIIAIGGAWAGLSGLVRSQAVRKGDTVNELLWKFSGALGFGGSIWGMHFVGMLAFTLPCGVSYDFLTTSISIIPGILASLTALVVIGRSDLRRQTRLLAGSVLMGAGIGTMHYMGMAAMRMPAMLIYDPVTVGISVVAAVALSYIALRVASIEQEGSEHQAIWRRVIASVFLGAAVATMHYVAMQAAVFYPVQATSQPTQDLPAEVLALFVGLGTLALAVGVIAASFAARQKETARSLEEEVVQRKAAEHAARAGQARLQAIFDTVVEAIVVIDSNGCIQQWSRSAERMFGYSADEMLGQNVAMLTNGISNSEHDGFINRYRKTREAHIIGIGREVTGRHRDGTLIPLDLSVSETPIDGTVLFTGVLRDITARKKIEEALIDARHMADAANEAKSAFLANMSHEIRTPLNAIVGMTHLLRTTSLNGRQAGFVDKISRASKSLLAIVNDILDYSKIEAGKLEIEHTPFDLEKVLRDVADIVMQKAAAKNLEFLLDIAPDVRLSLVGDPLRLGQILTNYANNAVKFTEKGEVALTVRVVTDDETTVRLRFAVRDTGIGLTQEQQQKLFQSFHQADVTTTREYGGTGLGLAITKNLASLMGGEVGLESAYGEGSVFWFEAPFAKDEKQRSIWDNRARAIGDRVLVVDNNESARTILANMLQDMGLTVDMAESGPQALELFRSASDSGSPHALVFLDWRMPEMDGCEVARRIRSLSPRAVPGLVMVTAYGQEELLHNAKDCEIDTVLVKPVSPSVLYDVVVRLLNGERVGHPRTLSDAAPSAIPQAPDLSGKRILLAEDNETNQEIIAELLQDTGAMVTIVSDGRQAVDRIQEEPFDVVLMDGQMPVLDGVAATKILRKDERFDSLPIIAMTANVMAGDRQRFLDAGMNEHLGKPIDVDVFFRTLAFFCHRQAGDARPVHIRADTTDHPVDESGVGVTVPGLNTGRGLACLGGRVDRYRAALKRFCEGWPRMEASFRAGLGDPDSTTLEREAHTLKGLAATLGAIELAELAGMLEARAGSSLSVEALEDDVVAVLGAAEQLTAAITIELAESEPEPDAAAATDTDGDSNHAPNADIAEVMARFIALLEDDDAEAAEWARSNRSALRGVMGDTDAKAAIALTEKFEFEEALSLVQKYA</sequence>
<dbReference type="GO" id="GO:0005524">
    <property type="term" value="F:ATP binding"/>
    <property type="evidence" value="ECO:0007669"/>
    <property type="project" value="UniProtKB-KW"/>
</dbReference>
<dbReference type="SMART" id="SM00091">
    <property type="entry name" value="PAS"/>
    <property type="match status" value="1"/>
</dbReference>
<keyword evidence="6" id="KW-0808">Transferase</keyword>
<keyword evidence="8" id="KW-0547">Nucleotide-binding</keyword>
<dbReference type="Pfam" id="PF03707">
    <property type="entry name" value="MHYT"/>
    <property type="match status" value="2"/>
</dbReference>
<dbReference type="InterPro" id="IPR005330">
    <property type="entry name" value="MHYT_dom"/>
</dbReference>
<dbReference type="InterPro" id="IPR004358">
    <property type="entry name" value="Sig_transdc_His_kin-like_C"/>
</dbReference>
<feature type="transmembrane region" description="Helical" evidence="20">
    <location>
        <begin position="162"/>
        <end position="182"/>
    </location>
</feature>
<dbReference type="InterPro" id="IPR005467">
    <property type="entry name" value="His_kinase_dom"/>
</dbReference>
<evidence type="ECO:0000259" key="25">
    <source>
        <dbReference type="PROSITE" id="PS50113"/>
    </source>
</evidence>
<dbReference type="GO" id="GO:0006355">
    <property type="term" value="P:regulation of DNA-templated transcription"/>
    <property type="evidence" value="ECO:0007669"/>
    <property type="project" value="InterPro"/>
</dbReference>
<dbReference type="PROSITE" id="PS50924">
    <property type="entry name" value="MHYT"/>
    <property type="match status" value="1"/>
</dbReference>
<feature type="domain" description="Response regulatory" evidence="23">
    <location>
        <begin position="671"/>
        <end position="792"/>
    </location>
</feature>
<protein>
    <recommendedName>
        <fullName evidence="17">Sensor protein FixL</fullName>
        <ecNumber evidence="3">2.7.13.3</ecNumber>
    </recommendedName>
    <alternativeName>
        <fullName evidence="16">Sensory/regulatory protein RpfC</fullName>
    </alternativeName>
</protein>
<feature type="transmembrane region" description="Helical" evidence="20">
    <location>
        <begin position="194"/>
        <end position="215"/>
    </location>
</feature>
<comment type="function">
    <text evidence="14">Putative oxygen sensor; modulates the activity of FixJ, a transcriptional activator of nitrogen fixation fixK gene. FixL probably acts as a kinase that phosphorylates FixJ.</text>
</comment>
<evidence type="ECO:0000256" key="5">
    <source>
        <dbReference type="ARBA" id="ARBA00022553"/>
    </source>
</evidence>
<dbReference type="Gene3D" id="3.30.565.10">
    <property type="entry name" value="Histidine kinase-like ATPase, C-terminal domain"/>
    <property type="match status" value="1"/>
</dbReference>
<evidence type="ECO:0000256" key="17">
    <source>
        <dbReference type="ARBA" id="ARBA00070616"/>
    </source>
</evidence>
<dbReference type="CDD" id="cd00082">
    <property type="entry name" value="HisKA"/>
    <property type="match status" value="1"/>
</dbReference>
<dbReference type="Pfam" id="PF00989">
    <property type="entry name" value="PAS"/>
    <property type="match status" value="1"/>
</dbReference>
<evidence type="ECO:0000256" key="10">
    <source>
        <dbReference type="ARBA" id="ARBA00022840"/>
    </source>
</evidence>
<comment type="subunit">
    <text evidence="15">At low DSF concentrations, interacts with RpfF.</text>
</comment>
<evidence type="ECO:0000256" key="16">
    <source>
        <dbReference type="ARBA" id="ARBA00068150"/>
    </source>
</evidence>
<feature type="transmembrane region" description="Helical" evidence="20">
    <location>
        <begin position="95"/>
        <end position="117"/>
    </location>
</feature>
<keyword evidence="12" id="KW-0902">Two-component regulatory system</keyword>
<dbReference type="Pfam" id="PF00512">
    <property type="entry name" value="HisKA"/>
    <property type="match status" value="1"/>
</dbReference>
<accession>A0A7Y0DY00</accession>
<dbReference type="Pfam" id="PF00072">
    <property type="entry name" value="Response_reg"/>
    <property type="match status" value="2"/>
</dbReference>
<evidence type="ECO:0000256" key="20">
    <source>
        <dbReference type="PROSITE-ProRule" id="PRU00244"/>
    </source>
</evidence>
<dbReference type="Gene3D" id="3.30.450.20">
    <property type="entry name" value="PAS domain"/>
    <property type="match status" value="1"/>
</dbReference>
<dbReference type="FunFam" id="1.10.287.130:FF:000002">
    <property type="entry name" value="Two-component osmosensing histidine kinase"/>
    <property type="match status" value="1"/>
</dbReference>
<dbReference type="PROSITE" id="PS50113">
    <property type="entry name" value="PAC"/>
    <property type="match status" value="1"/>
</dbReference>
<dbReference type="EC" id="2.7.13.3" evidence="3"/>
<comment type="caution">
    <text evidence="28">The sequence shown here is derived from an EMBL/GenBank/DDBJ whole genome shotgun (WGS) entry which is preliminary data.</text>
</comment>
<feature type="domain" description="PAS" evidence="24">
    <location>
        <begin position="287"/>
        <end position="360"/>
    </location>
</feature>
<dbReference type="SUPFAM" id="SSF55785">
    <property type="entry name" value="PYP-like sensor domain (PAS domain)"/>
    <property type="match status" value="1"/>
</dbReference>
<evidence type="ECO:0000256" key="2">
    <source>
        <dbReference type="ARBA" id="ARBA00004651"/>
    </source>
</evidence>
<evidence type="ECO:0000259" key="27">
    <source>
        <dbReference type="PROSITE" id="PS50924"/>
    </source>
</evidence>
<evidence type="ECO:0000256" key="9">
    <source>
        <dbReference type="ARBA" id="ARBA00022777"/>
    </source>
</evidence>
<reference evidence="28 29" key="1">
    <citation type="submission" date="2020-04" db="EMBL/GenBank/DDBJ databases">
        <title>Rhodospirillaceae bacterium KN72 isolated from deep sea.</title>
        <authorList>
            <person name="Zhang D.-C."/>
        </authorList>
    </citation>
    <scope>NUCLEOTIDE SEQUENCE [LARGE SCALE GENOMIC DNA]</scope>
    <source>
        <strain evidence="28 29">KN72</strain>
    </source>
</reference>
<evidence type="ECO:0000256" key="4">
    <source>
        <dbReference type="ARBA" id="ARBA00022475"/>
    </source>
</evidence>
<evidence type="ECO:0000256" key="1">
    <source>
        <dbReference type="ARBA" id="ARBA00000085"/>
    </source>
</evidence>
<comment type="catalytic activity">
    <reaction evidence="1">
        <text>ATP + protein L-histidine = ADP + protein N-phospho-L-histidine.</text>
        <dbReference type="EC" id="2.7.13.3"/>
    </reaction>
</comment>
<dbReference type="EMBL" id="JABBNT010000001">
    <property type="protein sequence ID" value="NMM42886.1"/>
    <property type="molecule type" value="Genomic_DNA"/>
</dbReference>
<evidence type="ECO:0000256" key="15">
    <source>
        <dbReference type="ARBA" id="ARBA00064003"/>
    </source>
</evidence>
<dbReference type="SUPFAM" id="SSF47384">
    <property type="entry name" value="Homodimeric domain of signal transducing histidine kinase"/>
    <property type="match status" value="1"/>
</dbReference>
<dbReference type="GO" id="GO:0005886">
    <property type="term" value="C:plasma membrane"/>
    <property type="evidence" value="ECO:0007669"/>
    <property type="project" value="UniProtKB-SubCell"/>
</dbReference>
<evidence type="ECO:0000259" key="26">
    <source>
        <dbReference type="PROSITE" id="PS50894"/>
    </source>
</evidence>
<dbReference type="SMART" id="SM00388">
    <property type="entry name" value="HisKA"/>
    <property type="match status" value="1"/>
</dbReference>
<evidence type="ECO:0000256" key="13">
    <source>
        <dbReference type="ARBA" id="ARBA00023136"/>
    </source>
</evidence>
<dbReference type="PANTHER" id="PTHR45339">
    <property type="entry name" value="HYBRID SIGNAL TRANSDUCTION HISTIDINE KINASE J"/>
    <property type="match status" value="1"/>
</dbReference>
<dbReference type="InterPro" id="IPR036641">
    <property type="entry name" value="HPT_dom_sf"/>
</dbReference>
<keyword evidence="9" id="KW-0418">Kinase</keyword>
<evidence type="ECO:0000256" key="7">
    <source>
        <dbReference type="ARBA" id="ARBA00022692"/>
    </source>
</evidence>
<feature type="domain" description="Histidine kinase" evidence="22">
    <location>
        <begin position="432"/>
        <end position="653"/>
    </location>
</feature>
<evidence type="ECO:0000256" key="3">
    <source>
        <dbReference type="ARBA" id="ARBA00012438"/>
    </source>
</evidence>
<feature type="domain" description="HPt" evidence="26">
    <location>
        <begin position="982"/>
        <end position="1077"/>
    </location>
</feature>
<dbReference type="PROSITE" id="PS50110">
    <property type="entry name" value="RESPONSE_REGULATORY"/>
    <property type="match status" value="2"/>
</dbReference>
<feature type="transmembrane region" description="Helical" evidence="20">
    <location>
        <begin position="238"/>
        <end position="261"/>
    </location>
</feature>
<evidence type="ECO:0000256" key="21">
    <source>
        <dbReference type="SAM" id="MobiDB-lite"/>
    </source>
</evidence>
<dbReference type="InterPro" id="IPR000700">
    <property type="entry name" value="PAS-assoc_C"/>
</dbReference>
<proteinExistence type="predicted"/>
<dbReference type="InterPro" id="IPR013767">
    <property type="entry name" value="PAS_fold"/>
</dbReference>
<dbReference type="FunFam" id="3.30.565.10:FF:000010">
    <property type="entry name" value="Sensor histidine kinase RcsC"/>
    <property type="match status" value="1"/>
</dbReference>
<feature type="transmembrane region" description="Helical" evidence="20">
    <location>
        <begin position="69"/>
        <end position="89"/>
    </location>
</feature>
<dbReference type="InterPro" id="IPR008207">
    <property type="entry name" value="Sig_transdc_His_kin_Hpt_dom"/>
</dbReference>
<dbReference type="PANTHER" id="PTHR45339:SF1">
    <property type="entry name" value="HYBRID SIGNAL TRANSDUCTION HISTIDINE KINASE J"/>
    <property type="match status" value="1"/>
</dbReference>
<dbReference type="PROSITE" id="PS50109">
    <property type="entry name" value="HIS_KIN"/>
    <property type="match status" value="1"/>
</dbReference>
<gene>
    <name evidence="28" type="ORF">HH303_00245</name>
</gene>
<dbReference type="PROSITE" id="PS50112">
    <property type="entry name" value="PAS"/>
    <property type="match status" value="1"/>
</dbReference>
<evidence type="ECO:0000259" key="23">
    <source>
        <dbReference type="PROSITE" id="PS50110"/>
    </source>
</evidence>
<dbReference type="InterPro" id="IPR011006">
    <property type="entry name" value="CheY-like_superfamily"/>
</dbReference>
<feature type="modified residue" description="4-aspartylphosphate" evidence="19">
    <location>
        <position position="870"/>
    </location>
</feature>
<feature type="domain" description="MHYT" evidence="27">
    <location>
        <begin position="24"/>
        <end position="222"/>
    </location>
</feature>
<dbReference type="Gene3D" id="1.10.287.130">
    <property type="match status" value="1"/>
</dbReference>
<dbReference type="InterPro" id="IPR000014">
    <property type="entry name" value="PAS"/>
</dbReference>